<organism evidence="1 2">
    <name type="scientific">Thelephora ganbajun</name>
    <name type="common">Ganba fungus</name>
    <dbReference type="NCBI Taxonomy" id="370292"/>
    <lineage>
        <taxon>Eukaryota</taxon>
        <taxon>Fungi</taxon>
        <taxon>Dikarya</taxon>
        <taxon>Basidiomycota</taxon>
        <taxon>Agaricomycotina</taxon>
        <taxon>Agaricomycetes</taxon>
        <taxon>Thelephorales</taxon>
        <taxon>Thelephoraceae</taxon>
        <taxon>Thelephora</taxon>
    </lineage>
</organism>
<proteinExistence type="predicted"/>
<sequence length="619" mass="68633">MALQDDKPYLGVTRPITTAESNPREKEVTVTLMEELKRQKTFESEQEARTREIVLGKVAALVKKFVYQVSIARGLSETTANAAGGKIFTFGSYRLGVHGPGTDIDTLCVVPKHVSREDFFDVFERMLKEMDGVTEVSGVPDAYVPVIKTEIMGIPLDFTMARLALSTIPDDLSLKDDNLLRNLDERCVRSLNGSRVTDEILRLVPNVEVFRDSLRCIKLWAQRRAIYSNVSGFLGGVAWAMLVARICQLYPNVSAGAIVSRFFIIMHQWSWPEPVLLKQIEDGPLPVRVWNPKLYPGDRSHRMPIITPAYPSMCATHNVTASTQMIMTDEFKKASEVVERVIIGTAEWSELFKKHDFFHKYRYYLQIVASAANADLQSKWSGTVESKLRQLVMKLEYVESLVIAHPFIKGFDQEVYCLTDEEVRAVAEGEISPAILKRKKEDCEGKEGRVVYTTTFYIGLAVEPKQAGQQGPRKLDISYPTNEFVKMVKTWDKYDNATMGVVVQNIKRSILPDYAFDPGERQKPALKRPNPKGAGKTDNGSPDLPNKRRKSSQHTSADSTTGAVQIAPMKAIPNGNGLTVITPGSISVTPSPAPDVPGKGGIKSPPVLSAPIATGATGQ</sequence>
<comment type="caution">
    <text evidence="1">The sequence shown here is derived from an EMBL/GenBank/DDBJ whole genome shotgun (WGS) entry which is preliminary data.</text>
</comment>
<keyword evidence="2" id="KW-1185">Reference proteome</keyword>
<reference evidence="1" key="2">
    <citation type="journal article" date="2020" name="Nat. Commun.">
        <title>Large-scale genome sequencing of mycorrhizal fungi provides insights into the early evolution of symbiotic traits.</title>
        <authorList>
            <person name="Miyauchi S."/>
            <person name="Kiss E."/>
            <person name="Kuo A."/>
            <person name="Drula E."/>
            <person name="Kohler A."/>
            <person name="Sanchez-Garcia M."/>
            <person name="Morin E."/>
            <person name="Andreopoulos B."/>
            <person name="Barry K.W."/>
            <person name="Bonito G."/>
            <person name="Buee M."/>
            <person name="Carver A."/>
            <person name="Chen C."/>
            <person name="Cichocki N."/>
            <person name="Clum A."/>
            <person name="Culley D."/>
            <person name="Crous P.W."/>
            <person name="Fauchery L."/>
            <person name="Girlanda M."/>
            <person name="Hayes R.D."/>
            <person name="Keri Z."/>
            <person name="LaButti K."/>
            <person name="Lipzen A."/>
            <person name="Lombard V."/>
            <person name="Magnuson J."/>
            <person name="Maillard F."/>
            <person name="Murat C."/>
            <person name="Nolan M."/>
            <person name="Ohm R.A."/>
            <person name="Pangilinan J."/>
            <person name="Pereira M.F."/>
            <person name="Perotto S."/>
            <person name="Peter M."/>
            <person name="Pfister S."/>
            <person name="Riley R."/>
            <person name="Sitrit Y."/>
            <person name="Stielow J.B."/>
            <person name="Szollosi G."/>
            <person name="Zifcakova L."/>
            <person name="Stursova M."/>
            <person name="Spatafora J.W."/>
            <person name="Tedersoo L."/>
            <person name="Vaario L.M."/>
            <person name="Yamada A."/>
            <person name="Yan M."/>
            <person name="Wang P."/>
            <person name="Xu J."/>
            <person name="Bruns T."/>
            <person name="Baldrian P."/>
            <person name="Vilgalys R."/>
            <person name="Dunand C."/>
            <person name="Henrissat B."/>
            <person name="Grigoriev I.V."/>
            <person name="Hibbett D."/>
            <person name="Nagy L.G."/>
            <person name="Martin F.M."/>
        </authorList>
    </citation>
    <scope>NUCLEOTIDE SEQUENCE</scope>
    <source>
        <strain evidence="1">P2</strain>
    </source>
</reference>
<reference evidence="1" key="1">
    <citation type="submission" date="2019-10" db="EMBL/GenBank/DDBJ databases">
        <authorList>
            <consortium name="DOE Joint Genome Institute"/>
            <person name="Kuo A."/>
            <person name="Miyauchi S."/>
            <person name="Kiss E."/>
            <person name="Drula E."/>
            <person name="Kohler A."/>
            <person name="Sanchez-Garcia M."/>
            <person name="Andreopoulos B."/>
            <person name="Barry K.W."/>
            <person name="Bonito G."/>
            <person name="Buee M."/>
            <person name="Carver A."/>
            <person name="Chen C."/>
            <person name="Cichocki N."/>
            <person name="Clum A."/>
            <person name="Culley D."/>
            <person name="Crous P.W."/>
            <person name="Fauchery L."/>
            <person name="Girlanda M."/>
            <person name="Hayes R."/>
            <person name="Keri Z."/>
            <person name="Labutti K."/>
            <person name="Lipzen A."/>
            <person name="Lombard V."/>
            <person name="Magnuson J."/>
            <person name="Maillard F."/>
            <person name="Morin E."/>
            <person name="Murat C."/>
            <person name="Nolan M."/>
            <person name="Ohm R."/>
            <person name="Pangilinan J."/>
            <person name="Pereira M."/>
            <person name="Perotto S."/>
            <person name="Peter M."/>
            <person name="Riley R."/>
            <person name="Sitrit Y."/>
            <person name="Stielow B."/>
            <person name="Szollosi G."/>
            <person name="Zifcakova L."/>
            <person name="Stursova M."/>
            <person name="Spatafora J.W."/>
            <person name="Tedersoo L."/>
            <person name="Vaario L.-M."/>
            <person name="Yamada A."/>
            <person name="Yan M."/>
            <person name="Wang P."/>
            <person name="Xu J."/>
            <person name="Bruns T."/>
            <person name="Baldrian P."/>
            <person name="Vilgalys R."/>
            <person name="Henrissat B."/>
            <person name="Grigoriev I.V."/>
            <person name="Hibbett D."/>
            <person name="Nagy L.G."/>
            <person name="Martin F.M."/>
        </authorList>
    </citation>
    <scope>NUCLEOTIDE SEQUENCE</scope>
    <source>
        <strain evidence="1">P2</strain>
    </source>
</reference>
<accession>A0ACB6ZQ95</accession>
<protein>
    <submittedName>
        <fullName evidence="1">Poly(A) polymerase</fullName>
    </submittedName>
</protein>
<dbReference type="Proteomes" id="UP000886501">
    <property type="component" value="Unassembled WGS sequence"/>
</dbReference>
<evidence type="ECO:0000313" key="1">
    <source>
        <dbReference type="EMBL" id="KAF9651682.1"/>
    </source>
</evidence>
<name>A0ACB6ZQ95_THEGA</name>
<dbReference type="EMBL" id="MU117973">
    <property type="protein sequence ID" value="KAF9651682.1"/>
    <property type="molecule type" value="Genomic_DNA"/>
</dbReference>
<gene>
    <name evidence="1" type="ORF">BDM02DRAFT_3258859</name>
</gene>
<evidence type="ECO:0000313" key="2">
    <source>
        <dbReference type="Proteomes" id="UP000886501"/>
    </source>
</evidence>